<dbReference type="RefSeq" id="WP_123422278.1">
    <property type="nucleotide sequence ID" value="NZ_RJUL01000009.1"/>
</dbReference>
<dbReference type="PANTHER" id="PTHR42966:SF2">
    <property type="entry name" value="PSEUDAMINIC ACID SYNTHASE"/>
    <property type="match status" value="1"/>
</dbReference>
<dbReference type="Gene3D" id="3.20.20.70">
    <property type="entry name" value="Aldolase class I"/>
    <property type="match status" value="1"/>
</dbReference>
<dbReference type="SUPFAM" id="SSF51269">
    <property type="entry name" value="AFP III-like domain"/>
    <property type="match status" value="1"/>
</dbReference>
<comment type="caution">
    <text evidence="2">The sequence shown here is derived from an EMBL/GenBank/DDBJ whole genome shotgun (WGS) entry which is preliminary data.</text>
</comment>
<dbReference type="InterPro" id="IPR036732">
    <property type="entry name" value="AFP_Neu5c_C_sf"/>
</dbReference>
<dbReference type="PANTHER" id="PTHR42966">
    <property type="entry name" value="N-ACETYLNEURAMINATE SYNTHASE"/>
    <property type="match status" value="1"/>
</dbReference>
<organism evidence="2 3">
    <name type="scientific">Gallaecimonas pentaromativorans</name>
    <dbReference type="NCBI Taxonomy" id="584787"/>
    <lineage>
        <taxon>Bacteria</taxon>
        <taxon>Pseudomonadati</taxon>
        <taxon>Pseudomonadota</taxon>
        <taxon>Gammaproteobacteria</taxon>
        <taxon>Enterobacterales</taxon>
        <taxon>Gallaecimonadaceae</taxon>
        <taxon>Gallaecimonas</taxon>
    </lineage>
</organism>
<dbReference type="SMART" id="SM00858">
    <property type="entry name" value="SAF"/>
    <property type="match status" value="1"/>
</dbReference>
<dbReference type="InterPro" id="IPR013785">
    <property type="entry name" value="Aldolase_TIM"/>
</dbReference>
<feature type="domain" description="AFP-like" evidence="1">
    <location>
        <begin position="293"/>
        <end position="349"/>
    </location>
</feature>
<dbReference type="PROSITE" id="PS50844">
    <property type="entry name" value="AFP_LIKE"/>
    <property type="match status" value="1"/>
</dbReference>
<evidence type="ECO:0000259" key="1">
    <source>
        <dbReference type="PROSITE" id="PS50844"/>
    </source>
</evidence>
<protein>
    <submittedName>
        <fullName evidence="2">N-acetylneuraminate synthase</fullName>
    </submittedName>
</protein>
<dbReference type="InterPro" id="IPR020030">
    <property type="entry name" value="Pseudaminic_synth_PseI"/>
</dbReference>
<dbReference type="Gene3D" id="3.90.1210.10">
    <property type="entry name" value="Antifreeze-like/N-acetylneuraminic acid synthase C-terminal domain"/>
    <property type="match status" value="1"/>
</dbReference>
<keyword evidence="3" id="KW-1185">Reference proteome</keyword>
<evidence type="ECO:0000313" key="3">
    <source>
        <dbReference type="Proteomes" id="UP000268033"/>
    </source>
</evidence>
<proteinExistence type="predicted"/>
<dbReference type="Proteomes" id="UP000268033">
    <property type="component" value="Unassembled WGS sequence"/>
</dbReference>
<dbReference type="InterPro" id="IPR013974">
    <property type="entry name" value="SAF"/>
</dbReference>
<dbReference type="InterPro" id="IPR013132">
    <property type="entry name" value="PseI/NeuA/B-like_N"/>
</dbReference>
<dbReference type="AlphaFoldDB" id="A0A3N1P3E5"/>
<dbReference type="Pfam" id="PF08666">
    <property type="entry name" value="SAF"/>
    <property type="match status" value="1"/>
</dbReference>
<reference evidence="2 3" key="1">
    <citation type="submission" date="2018-11" db="EMBL/GenBank/DDBJ databases">
        <title>Genomic Encyclopedia of Type Strains, Phase IV (KMG-IV): sequencing the most valuable type-strain genomes for metagenomic binning, comparative biology and taxonomic classification.</title>
        <authorList>
            <person name="Goeker M."/>
        </authorList>
    </citation>
    <scope>NUCLEOTIDE SEQUENCE [LARGE SCALE GENOMIC DNA]</scope>
    <source>
        <strain evidence="2 3">DSM 21945</strain>
    </source>
</reference>
<dbReference type="CDD" id="cd11615">
    <property type="entry name" value="SAF_NeuB_like"/>
    <property type="match status" value="1"/>
</dbReference>
<name>A0A3N1P3E5_9GAMM</name>
<dbReference type="InterPro" id="IPR006190">
    <property type="entry name" value="SAF_AFP_Neu5Ac"/>
</dbReference>
<dbReference type="STRING" id="584787.GCA_001247655_01420"/>
<dbReference type="SUPFAM" id="SSF51569">
    <property type="entry name" value="Aldolase"/>
    <property type="match status" value="1"/>
</dbReference>
<gene>
    <name evidence="2" type="ORF">EDC28_10985</name>
</gene>
<dbReference type="GO" id="GO:0016051">
    <property type="term" value="P:carbohydrate biosynthetic process"/>
    <property type="evidence" value="ECO:0007669"/>
    <property type="project" value="InterPro"/>
</dbReference>
<dbReference type="EMBL" id="RJUL01000009">
    <property type="protein sequence ID" value="ROQ22599.1"/>
    <property type="molecule type" value="Genomic_DNA"/>
</dbReference>
<accession>A0A3N1P3E5</accession>
<evidence type="ECO:0000313" key="2">
    <source>
        <dbReference type="EMBL" id="ROQ22599.1"/>
    </source>
</evidence>
<dbReference type="InterPro" id="IPR051690">
    <property type="entry name" value="PseI-like"/>
</dbReference>
<dbReference type="InterPro" id="IPR057736">
    <property type="entry name" value="SAF_PseI/NeuA/NeuB"/>
</dbReference>
<dbReference type="Pfam" id="PF03102">
    <property type="entry name" value="NeuB"/>
    <property type="match status" value="1"/>
</dbReference>
<dbReference type="GO" id="GO:0047444">
    <property type="term" value="F:N-acylneuraminate-9-phosphate synthase activity"/>
    <property type="evidence" value="ECO:0007669"/>
    <property type="project" value="TreeGrafter"/>
</dbReference>
<sequence length="349" mass="37642">MSHGFFIDKFPIGAGAPPFIIAELSANHSGSLEKALAHVDAAAAAGVQAIKLQTYTADTMTLNLNLPDFRIEGGLWDGYNLYQLYDKAHTPWNWHQALFERAREKGLAVFSSPFDETAVDFLESLDAPAYKVASFEATDLPLVAKMASTGKPLIISTGMSNFEEIAETLACARDNGARDIALLHCISAYPTPLKDANLKRMLTLAERFKAVVGLSDHTLGTLAASSAVALGASIVEKHFILSRNDDSPDAAFSLEPDELAGLARDCLGAWEALGNGEDQRSEGEKANLRFRRSLYFVADLPAGTVIAPQHIRRIRPGFGLAPKHQDAVIGRRTAKPITAGTAVAWELLV</sequence>
<dbReference type="NCBIfam" id="TIGR03586">
    <property type="entry name" value="PseI"/>
    <property type="match status" value="1"/>
</dbReference>